<dbReference type="RefSeq" id="WP_164337085.1">
    <property type="nucleotide sequence ID" value="NZ_JAAKFZ010000033.1"/>
</dbReference>
<dbReference type="Gene3D" id="3.30.460.10">
    <property type="entry name" value="Beta Polymerase, domain 2"/>
    <property type="match status" value="1"/>
</dbReference>
<dbReference type="EMBL" id="JAAKFZ010000033">
    <property type="protein sequence ID" value="NGL84950.1"/>
    <property type="molecule type" value="Genomic_DNA"/>
</dbReference>
<feature type="domain" description="Adenylyl/Guanylyl and SMODS C-terminal sensor" evidence="2">
    <location>
        <begin position="349"/>
        <end position="477"/>
    </location>
</feature>
<protein>
    <submittedName>
        <fullName evidence="3">Nucleotidyltransferase</fullName>
    </submittedName>
</protein>
<evidence type="ECO:0000256" key="1">
    <source>
        <dbReference type="ARBA" id="ARBA00023118"/>
    </source>
</evidence>
<evidence type="ECO:0000259" key="2">
    <source>
        <dbReference type="Pfam" id="PF18134"/>
    </source>
</evidence>
<dbReference type="GO" id="GO:0051607">
    <property type="term" value="P:defense response to virus"/>
    <property type="evidence" value="ECO:0007669"/>
    <property type="project" value="UniProtKB-KW"/>
</dbReference>
<dbReference type="Proteomes" id="UP000479499">
    <property type="component" value="Unassembled WGS sequence"/>
</dbReference>
<comment type="caution">
    <text evidence="3">The sequence shown here is derived from an EMBL/GenBank/DDBJ whole genome shotgun (WGS) entry which is preliminary data.</text>
</comment>
<organism evidence="3 4">
    <name type="scientific">Streptococcus equi subsp. ruminatorum</name>
    <dbReference type="NCBI Taxonomy" id="254358"/>
    <lineage>
        <taxon>Bacteria</taxon>
        <taxon>Bacillati</taxon>
        <taxon>Bacillota</taxon>
        <taxon>Bacilli</taxon>
        <taxon>Lactobacillales</taxon>
        <taxon>Streptococcaceae</taxon>
        <taxon>Streptococcus</taxon>
    </lineage>
</organism>
<reference evidence="3 4" key="1">
    <citation type="submission" date="2020-02" db="EMBL/GenBank/DDBJ databases">
        <title>M-like protein SrM is not crucial to the virulence of a novel isolate of Streptococcus equi subsp. ruminatorum from Macaca mulatta.</title>
        <authorList>
            <person name="Guo G."/>
            <person name="Cheng L."/>
            <person name="Zhang W."/>
        </authorList>
    </citation>
    <scope>NUCLEOTIDE SEQUENCE [LARGE SCALE GENOMIC DNA]</scope>
    <source>
        <strain evidence="3 4">FJ1804</strain>
    </source>
</reference>
<dbReference type="InterPro" id="IPR040511">
    <property type="entry name" value="AGS_C"/>
</dbReference>
<dbReference type="Pfam" id="PF18144">
    <property type="entry name" value="SMODS"/>
    <property type="match status" value="1"/>
</dbReference>
<evidence type="ECO:0000313" key="4">
    <source>
        <dbReference type="Proteomes" id="UP000479499"/>
    </source>
</evidence>
<dbReference type="Pfam" id="PF18134">
    <property type="entry name" value="AGS_C"/>
    <property type="match status" value="1"/>
</dbReference>
<evidence type="ECO:0000313" key="3">
    <source>
        <dbReference type="EMBL" id="NGL84950.1"/>
    </source>
</evidence>
<gene>
    <name evidence="3" type="ORF">G5B50_09300</name>
</gene>
<keyword evidence="1" id="KW-0051">Antiviral defense</keyword>
<dbReference type="GO" id="GO:0016779">
    <property type="term" value="F:nucleotidyltransferase activity"/>
    <property type="evidence" value="ECO:0007669"/>
    <property type="project" value="InterPro"/>
</dbReference>
<dbReference type="AlphaFoldDB" id="A0A6M1KQW7"/>
<name>A0A6M1KQW7_9STRE</name>
<accession>A0A6M1KQW7</accession>
<sequence length="493" mass="57769">MKKFEMSKEIKEPINEIDVSESNYEKASNRYKAIANYIKESDLAECSPDIYLQGSIKLGTAIKPLTEDGAYDIDIVCNMTKKRRHHQTQRELKDELGKVVKNYSLKHSMENFPKESNRCWTLNYVDESNFHIDILPAVPWNDTDDGNIAISDKRSDNYDDITFDWEVSNPKGYSDWFKKQSDFQTIKESYAKRFYAKIEEIPDYKIKTPLQRIVQLLKRHAEVMFEDDMEQKPSSVIITTLVAKIYPKCTIISDNFKTLLLNVVKNLLSGIEYENENPCIYNPVNRKEKLSLKWDKDKKYFENFLKWYDQLKVDFSVDNKVLPLNESLFYIQRSLRKNTNEIGISLNSLSHHQKPKWKISSIAKTDLEIKAYYSWHGFRFKQIKSGEALNKKGKLRFEVNALTLNIKDYDIYWQITNTGYEAINANCLRGDFYNSKLEQGKRIRTEETCYAGRHYVEAYLVKNGICYGKSKPFEVNIIDGLTFEWFNTKKLGG</sequence>
<proteinExistence type="predicted"/>
<dbReference type="SUPFAM" id="SSF81301">
    <property type="entry name" value="Nucleotidyltransferase"/>
    <property type="match status" value="1"/>
</dbReference>
<dbReference type="InterPro" id="IPR043519">
    <property type="entry name" value="NT_sf"/>
</dbReference>
<keyword evidence="3" id="KW-0808">Transferase</keyword>
<dbReference type="CDD" id="cd05400">
    <property type="entry name" value="NT_2-5OAS_ClassI-CCAase"/>
    <property type="match status" value="1"/>
</dbReference>
<dbReference type="InterPro" id="IPR006116">
    <property type="entry name" value="NT_2-5OAS_ClassI-CCAase"/>
</dbReference>